<feature type="non-terminal residue" evidence="1">
    <location>
        <position position="138"/>
    </location>
</feature>
<reference evidence="1" key="1">
    <citation type="submission" date="2021-06" db="EMBL/GenBank/DDBJ databases">
        <authorList>
            <person name="Kallberg Y."/>
            <person name="Tangrot J."/>
            <person name="Rosling A."/>
        </authorList>
    </citation>
    <scope>NUCLEOTIDE SEQUENCE</scope>
    <source>
        <strain evidence="1">IN212</strain>
    </source>
</reference>
<keyword evidence="2" id="KW-1185">Reference proteome</keyword>
<dbReference type="EMBL" id="CAJVPZ010094330">
    <property type="protein sequence ID" value="CAG8817431.1"/>
    <property type="molecule type" value="Genomic_DNA"/>
</dbReference>
<dbReference type="AlphaFoldDB" id="A0A9N9PG06"/>
<protein>
    <submittedName>
        <fullName evidence="1">315_t:CDS:1</fullName>
    </submittedName>
</protein>
<feature type="non-terminal residue" evidence="1">
    <location>
        <position position="1"/>
    </location>
</feature>
<evidence type="ECO:0000313" key="2">
    <source>
        <dbReference type="Proteomes" id="UP000789396"/>
    </source>
</evidence>
<dbReference type="SUPFAM" id="SSF56112">
    <property type="entry name" value="Protein kinase-like (PK-like)"/>
    <property type="match status" value="1"/>
</dbReference>
<name>A0A9N9PG06_9GLOM</name>
<accession>A0A9N9PG06</accession>
<dbReference type="InterPro" id="IPR011009">
    <property type="entry name" value="Kinase-like_dom_sf"/>
</dbReference>
<dbReference type="Proteomes" id="UP000789396">
    <property type="component" value="Unassembled WGS sequence"/>
</dbReference>
<proteinExistence type="predicted"/>
<dbReference type="OrthoDB" id="4062651at2759"/>
<evidence type="ECO:0000313" key="1">
    <source>
        <dbReference type="EMBL" id="CAG8817431.1"/>
    </source>
</evidence>
<organism evidence="1 2">
    <name type="scientific">Racocetra fulgida</name>
    <dbReference type="NCBI Taxonomy" id="60492"/>
    <lineage>
        <taxon>Eukaryota</taxon>
        <taxon>Fungi</taxon>
        <taxon>Fungi incertae sedis</taxon>
        <taxon>Mucoromycota</taxon>
        <taxon>Glomeromycotina</taxon>
        <taxon>Glomeromycetes</taxon>
        <taxon>Diversisporales</taxon>
        <taxon>Gigasporaceae</taxon>
        <taxon>Racocetra</taxon>
    </lineage>
</organism>
<gene>
    <name evidence="1" type="ORF">RFULGI_LOCUS19344</name>
</gene>
<comment type="caution">
    <text evidence="1">The sequence shown here is derived from an EMBL/GenBank/DDBJ whole genome shotgun (WGS) entry which is preliminary data.</text>
</comment>
<sequence length="138" mass="15642">TYSTIADLGLCIPANSTSSVATCEKSLKGNNLVYGVLPFIAPEAFLGNPIPNALAPKRFRDLAQRCCDPDPLKRPTAKHLKYILDYWYQCANGNLRHSSKCMKIMNEFLRADDQASMLFQENGVFEQEEEMKEKTWFT</sequence>